<reference evidence="2" key="3">
    <citation type="journal article" date="2021" name="Int. J. Parasitol.">
        <title>Comparative analysis of gene expression between Babesia bovis blood stages and kinetes allowed by improved genome annotation.</title>
        <authorList>
            <person name="Ueti M.W."/>
            <person name="Johnson W.C."/>
            <person name="Kappmeyer L.S."/>
            <person name="Herndon D.R."/>
            <person name="Mousel M.R."/>
            <person name="Reif K.E."/>
            <person name="Taus N.S."/>
            <person name="Ifeonu O.O."/>
            <person name="Silva J.C."/>
            <person name="Suarez C.E."/>
            <person name="Brayton K.A."/>
        </authorList>
    </citation>
    <scope>NUCLEOTIDE SEQUENCE [LARGE SCALE GENOMIC DNA]</scope>
</reference>
<proteinExistence type="predicted"/>
<accession>A7AM96</accession>
<keyword evidence="2" id="KW-1185">Reference proteome</keyword>
<reference evidence="1 2" key="1">
    <citation type="journal article" date="2007" name="PLoS Pathog.">
        <title>Genome sequence of Babesia bovis and comparative analysis of apicomplexan hemoprotozoa.</title>
        <authorList>
            <person name="Brayton K.A."/>
            <person name="Lau A.O.T."/>
            <person name="Herndon D.R."/>
            <person name="Hannick L."/>
            <person name="Kappmeyer L.S."/>
            <person name="Berens S.J."/>
            <person name="Bidwell S.L."/>
            <person name="Brown W.C."/>
            <person name="Crabtree J."/>
            <person name="Fadrosh D."/>
            <person name="Feldblum T."/>
            <person name="Forberger H.A."/>
            <person name="Haas B.J."/>
            <person name="Howell J.M."/>
            <person name="Khouri H."/>
            <person name="Koo H."/>
            <person name="Mann D.J."/>
            <person name="Norimine J."/>
            <person name="Paulsen I.T."/>
            <person name="Radune D."/>
            <person name="Ren Q."/>
            <person name="Smith R.K. Jr."/>
            <person name="Suarez C.E."/>
            <person name="White O."/>
            <person name="Wortman J.R."/>
            <person name="Knowles D.P. Jr."/>
            <person name="McElwain T.F."/>
            <person name="Nene V.M."/>
        </authorList>
    </citation>
    <scope>NUCLEOTIDE SEQUENCE [LARGE SCALE GENOMIC DNA]</scope>
    <source>
        <strain evidence="1">T2Bo</strain>
    </source>
</reference>
<dbReference type="KEGG" id="bbo:BBOV_III001130"/>
<sequence length="259" mass="30242">MARTDLTTLLAGGTKRAWRSSIHRAKLDIFGSTKGAPGEEEWSKPLRGRTRNRWYWPSKYLHVDFSMKHYLAMQLRRLQAKGHHPSIQSLWDTVQLFHTKRNVIAAYLGNVDEDKRKKSGVLQDAQDLLDMITQNIDAAAQYTDGSATTNDATYEPFVKYALRRVDGGNQYDAETKLDKRDLKRMVETDPKIKEALIIRNRFADALYFRRRAYYLEKLARKKPVGETIQRYRKHFTVHPDHKDIWPDNKGISQHNWPSK</sequence>
<dbReference type="GeneID" id="5479493"/>
<reference evidence="2" key="2">
    <citation type="journal article" date="2020" name="Data Brief">
        <title>Transcriptome dataset of Babesia bovis life stages within vertebrate and invertebrate hosts.</title>
        <authorList>
            <person name="Ueti M.W."/>
            <person name="Johnson W.C."/>
            <person name="Kappmeyer L.S."/>
            <person name="Herndon D.R."/>
            <person name="Mousel M.R."/>
            <person name="Reif K.E."/>
            <person name="Taus N.S."/>
            <person name="Ifeonu O.O."/>
            <person name="Silva J.C."/>
            <person name="Suarez C.E."/>
            <person name="Brayton K.A."/>
        </authorList>
    </citation>
    <scope>NUCLEOTIDE SEQUENCE [LARGE SCALE GENOMIC DNA]</scope>
</reference>
<dbReference type="VEuPathDB" id="PiroplasmaDB:BBOV_III001130"/>
<dbReference type="RefSeq" id="XP_001611248.1">
    <property type="nucleotide sequence ID" value="XM_001611198.1"/>
</dbReference>
<evidence type="ECO:0000313" key="2">
    <source>
        <dbReference type="Proteomes" id="UP000002173"/>
    </source>
</evidence>
<organism evidence="1 2">
    <name type="scientific">Babesia bovis</name>
    <dbReference type="NCBI Taxonomy" id="5865"/>
    <lineage>
        <taxon>Eukaryota</taxon>
        <taxon>Sar</taxon>
        <taxon>Alveolata</taxon>
        <taxon>Apicomplexa</taxon>
        <taxon>Aconoidasida</taxon>
        <taxon>Piroplasmida</taxon>
        <taxon>Babesiidae</taxon>
        <taxon>Babesia</taxon>
    </lineage>
</organism>
<dbReference type="eggNOG" id="ENOG502SSF5">
    <property type="taxonomic scope" value="Eukaryota"/>
</dbReference>
<comment type="caution">
    <text evidence="1">The sequence shown here is derived from an EMBL/GenBank/DDBJ whole genome shotgun (WGS) entry which is preliminary data.</text>
</comment>
<dbReference type="EMBL" id="AAXT01000001">
    <property type="protein sequence ID" value="EDO07680.1"/>
    <property type="molecule type" value="Genomic_DNA"/>
</dbReference>
<evidence type="ECO:0000313" key="1">
    <source>
        <dbReference type="EMBL" id="EDO07680.1"/>
    </source>
</evidence>
<dbReference type="Proteomes" id="UP000002173">
    <property type="component" value="Unassembled WGS sequence"/>
</dbReference>
<dbReference type="AlphaFoldDB" id="A7AM96"/>
<protein>
    <submittedName>
        <fullName evidence="1">Uncharacterized protein</fullName>
    </submittedName>
</protein>
<dbReference type="InParanoid" id="A7AM96"/>
<dbReference type="OMA" id="CINLIIE"/>
<name>A7AM96_BABBO</name>
<gene>
    <name evidence="1" type="ORF">BBOV_III001130</name>
</gene>